<evidence type="ECO:0000313" key="1">
    <source>
        <dbReference type="EMBL" id="KAI4331184.1"/>
    </source>
</evidence>
<organism evidence="1 2">
    <name type="scientific">Melastoma candidum</name>
    <dbReference type="NCBI Taxonomy" id="119954"/>
    <lineage>
        <taxon>Eukaryota</taxon>
        <taxon>Viridiplantae</taxon>
        <taxon>Streptophyta</taxon>
        <taxon>Embryophyta</taxon>
        <taxon>Tracheophyta</taxon>
        <taxon>Spermatophyta</taxon>
        <taxon>Magnoliopsida</taxon>
        <taxon>eudicotyledons</taxon>
        <taxon>Gunneridae</taxon>
        <taxon>Pentapetalae</taxon>
        <taxon>rosids</taxon>
        <taxon>malvids</taxon>
        <taxon>Myrtales</taxon>
        <taxon>Melastomataceae</taxon>
        <taxon>Melastomatoideae</taxon>
        <taxon>Melastomateae</taxon>
        <taxon>Melastoma</taxon>
    </lineage>
</organism>
<evidence type="ECO:0000313" key="2">
    <source>
        <dbReference type="Proteomes" id="UP001057402"/>
    </source>
</evidence>
<dbReference type="Proteomes" id="UP001057402">
    <property type="component" value="Chromosome 8"/>
</dbReference>
<keyword evidence="2" id="KW-1185">Reference proteome</keyword>
<accession>A0ACB9N3U8</accession>
<gene>
    <name evidence="1" type="ORF">MLD38_029394</name>
</gene>
<reference evidence="2" key="1">
    <citation type="journal article" date="2023" name="Front. Plant Sci.">
        <title>Chromosomal-level genome assembly of Melastoma candidum provides insights into trichome evolution.</title>
        <authorList>
            <person name="Zhong Y."/>
            <person name="Wu W."/>
            <person name="Sun C."/>
            <person name="Zou P."/>
            <person name="Liu Y."/>
            <person name="Dai S."/>
            <person name="Zhou R."/>
        </authorList>
    </citation>
    <scope>NUCLEOTIDE SEQUENCE [LARGE SCALE GENOMIC DNA]</scope>
</reference>
<sequence>MALRLRIERRRPTLPRFFSSSSPDDGGNDWDPQPSSISSHFSDVKATLKHRPSGDHSLRRPTPRPSFLSRPQQHQQQQQQQPQMTPESLVGLQKLLSEFRSREPPSPSGPSFQKVYQPSGSTDPSRKAAQMSLGVIKESLKGINRRSNASSLSGDGVGSSGVERMSLAGFTDSLRLRPKEGDAEATLKVAGGVSLPANIFGKEIKEKKEGKAAKQMDNLEKTKFSKSYAYDELGEKLRTLRSPADEGMKDFSLKELNERLIKLKEMEEKEMESKSRSGSFADIRESLWKMQFANEQKAKTDMIHRLDIFGSLSGTSNFMRHPPKEHLLEKYFHPDNMSSSEKLKIQLEKVREEFKMSESDCGSARVQVAQLTTKIKHLSSVLHKKDKHSRKGLEEMVQRRKQLLKYLRKTDWDSYTMVLSRLGLRDNAELRR</sequence>
<proteinExistence type="predicted"/>
<comment type="caution">
    <text evidence="1">The sequence shown here is derived from an EMBL/GenBank/DDBJ whole genome shotgun (WGS) entry which is preliminary data.</text>
</comment>
<dbReference type="EMBL" id="CM042887">
    <property type="protein sequence ID" value="KAI4331184.1"/>
    <property type="molecule type" value="Genomic_DNA"/>
</dbReference>
<protein>
    <submittedName>
        <fullName evidence="1">Uncharacterized protein</fullName>
    </submittedName>
</protein>
<name>A0ACB9N3U8_9MYRT</name>